<evidence type="ECO:0000256" key="4">
    <source>
        <dbReference type="ARBA" id="ARBA00023136"/>
    </source>
</evidence>
<name>A0A914CHM5_9BILA</name>
<keyword evidence="6" id="KW-1133">Transmembrane helix</keyword>
<dbReference type="Pfam" id="PF02485">
    <property type="entry name" value="Branch"/>
    <property type="match status" value="1"/>
</dbReference>
<evidence type="ECO:0000256" key="3">
    <source>
        <dbReference type="ARBA" id="ARBA00022679"/>
    </source>
</evidence>
<organism evidence="7 8">
    <name type="scientific">Acrobeloides nanus</name>
    <dbReference type="NCBI Taxonomy" id="290746"/>
    <lineage>
        <taxon>Eukaryota</taxon>
        <taxon>Metazoa</taxon>
        <taxon>Ecdysozoa</taxon>
        <taxon>Nematoda</taxon>
        <taxon>Chromadorea</taxon>
        <taxon>Rhabditida</taxon>
        <taxon>Tylenchina</taxon>
        <taxon>Cephalobomorpha</taxon>
        <taxon>Cephaloboidea</taxon>
        <taxon>Cephalobidae</taxon>
        <taxon>Acrobeloides</taxon>
    </lineage>
</organism>
<evidence type="ECO:0000256" key="1">
    <source>
        <dbReference type="ARBA" id="ARBA00004606"/>
    </source>
</evidence>
<evidence type="ECO:0000256" key="6">
    <source>
        <dbReference type="SAM" id="Phobius"/>
    </source>
</evidence>
<keyword evidence="7" id="KW-1185">Reference proteome</keyword>
<keyword evidence="3" id="KW-0808">Transferase</keyword>
<sequence>MKTLGIDRIFYMIIAVLIILLVLCFGFHLKHINGHVFTVDNFGENDKPIICPRVKVDNIWYQFNGEFGENKSIHKAFIKPAVVKNYDCKRIFEKDEKYIKNLSSHRITYQDDPSLPTDCNSVRLRNYFPVLPNTREEAEYPIAYARVVYKDFLFLEMELAAEYAPQNFYCYVLDKKSNATFKQQIHNLGKCFPNVFVSNNEFDTDSSGQQMNYAYLE</sequence>
<dbReference type="Proteomes" id="UP000887540">
    <property type="component" value="Unplaced"/>
</dbReference>
<dbReference type="GO" id="GO:0016020">
    <property type="term" value="C:membrane"/>
    <property type="evidence" value="ECO:0007669"/>
    <property type="project" value="UniProtKB-SubCell"/>
</dbReference>
<evidence type="ECO:0000313" key="8">
    <source>
        <dbReference type="WBParaSite" id="ACRNAN_scaffold10963.g28581.t1"/>
    </source>
</evidence>
<keyword evidence="6" id="KW-0812">Transmembrane</keyword>
<accession>A0A914CHM5</accession>
<dbReference type="PANTHER" id="PTHR46671:SF7">
    <property type="entry name" value="CORE-2_I-BRANCHING ENZYME"/>
    <property type="match status" value="1"/>
</dbReference>
<keyword evidence="2" id="KW-0328">Glycosyltransferase</keyword>
<protein>
    <submittedName>
        <fullName evidence="8">Uncharacterized protein</fullName>
    </submittedName>
</protein>
<feature type="transmembrane region" description="Helical" evidence="6">
    <location>
        <begin position="9"/>
        <end position="29"/>
    </location>
</feature>
<proteinExistence type="predicted"/>
<dbReference type="GO" id="GO:0016757">
    <property type="term" value="F:glycosyltransferase activity"/>
    <property type="evidence" value="ECO:0007669"/>
    <property type="project" value="UniProtKB-KW"/>
</dbReference>
<dbReference type="WBParaSite" id="ACRNAN_scaffold10963.g28581.t1">
    <property type="protein sequence ID" value="ACRNAN_scaffold10963.g28581.t1"/>
    <property type="gene ID" value="ACRNAN_scaffold10963.g28581"/>
</dbReference>
<comment type="subcellular location">
    <subcellularLocation>
        <location evidence="1">Membrane</location>
        <topology evidence="1">Single-pass type II membrane protein</topology>
    </subcellularLocation>
</comment>
<dbReference type="AlphaFoldDB" id="A0A914CHM5"/>
<keyword evidence="4 6" id="KW-0472">Membrane</keyword>
<keyword evidence="5" id="KW-0325">Glycoprotein</keyword>
<reference evidence="8" key="1">
    <citation type="submission" date="2022-11" db="UniProtKB">
        <authorList>
            <consortium name="WormBaseParasite"/>
        </authorList>
    </citation>
    <scope>IDENTIFICATION</scope>
</reference>
<evidence type="ECO:0000256" key="5">
    <source>
        <dbReference type="ARBA" id="ARBA00023180"/>
    </source>
</evidence>
<dbReference type="InterPro" id="IPR003406">
    <property type="entry name" value="Glyco_trans_14"/>
</dbReference>
<evidence type="ECO:0000313" key="7">
    <source>
        <dbReference type="Proteomes" id="UP000887540"/>
    </source>
</evidence>
<dbReference type="PANTHER" id="PTHR46671">
    <property type="entry name" value="PROTEIN CBG11221"/>
    <property type="match status" value="1"/>
</dbReference>
<evidence type="ECO:0000256" key="2">
    <source>
        <dbReference type="ARBA" id="ARBA00022676"/>
    </source>
</evidence>